<dbReference type="PANTHER" id="PTHR46112">
    <property type="entry name" value="AMINOPEPTIDASE"/>
    <property type="match status" value="1"/>
</dbReference>
<organism evidence="3 4">
    <name type="scientific">Lipingzhangella halophila</name>
    <dbReference type="NCBI Taxonomy" id="1783352"/>
    <lineage>
        <taxon>Bacteria</taxon>
        <taxon>Bacillati</taxon>
        <taxon>Actinomycetota</taxon>
        <taxon>Actinomycetes</taxon>
        <taxon>Streptosporangiales</taxon>
        <taxon>Nocardiopsidaceae</taxon>
        <taxon>Lipingzhangella</taxon>
    </lineage>
</organism>
<dbReference type="InterPro" id="IPR000994">
    <property type="entry name" value="Pept_M24"/>
</dbReference>
<keyword evidence="4" id="KW-1185">Reference proteome</keyword>
<sequence length="416" mass="44133">MGQTARNGYPTDVAGLGRGASPGWLTDAASDAVAAAEGPSFDDAEYAARLDDVRHRMARRPVDALLVFRPSSVEYLCGYHTMETAPQPLLVTDSETYLYVPDLEVGRALATSRVGNIRFCGYADALRGLELYLDHVARVLPPGARVGVEFGHASTPPRAVEILRGLDLTVVDADHLVERARLVLSPAEIRFMEQAATLTRAGTEAAVAEAGRAGATDSSVAAAIAAALYRGADSPSVWGPVVATGERAGIPHSSWADRPLAAGTTFLEFAGTHRRYHAPVMRTLVRGPVSAEDRRLAELAQSALRAVLETAKPGVPCSEVATRAAEATGPLPEGVVFHHLYGYPVGLAHKPHWMDGVPFYLTADNHEPLRAGMAFHVPGSYRRFGRSGVGLSQTFVIGDGGTRVLTPGTADLIETA</sequence>
<gene>
    <name evidence="3" type="ORF">F4561_003089</name>
</gene>
<accession>A0A7W7RHX2</accession>
<keyword evidence="3" id="KW-0224">Dipeptidase</keyword>
<dbReference type="AlphaFoldDB" id="A0A7W7RHX2"/>
<dbReference type="InterPro" id="IPR029149">
    <property type="entry name" value="Creatin/AminoP/Spt16_N"/>
</dbReference>
<name>A0A7W7RHX2_9ACTN</name>
<evidence type="ECO:0000313" key="3">
    <source>
        <dbReference type="EMBL" id="MBB4932269.1"/>
    </source>
</evidence>
<dbReference type="SUPFAM" id="SSF55920">
    <property type="entry name" value="Creatinase/aminopeptidase"/>
    <property type="match status" value="1"/>
</dbReference>
<dbReference type="GO" id="GO:0102009">
    <property type="term" value="F:proline dipeptidase activity"/>
    <property type="evidence" value="ECO:0007669"/>
    <property type="project" value="UniProtKB-EC"/>
</dbReference>
<evidence type="ECO:0000259" key="2">
    <source>
        <dbReference type="Pfam" id="PF01321"/>
    </source>
</evidence>
<dbReference type="CDD" id="cd01066">
    <property type="entry name" value="APP_MetAP"/>
    <property type="match status" value="1"/>
</dbReference>
<dbReference type="Gene3D" id="3.90.230.10">
    <property type="entry name" value="Creatinase/methionine aminopeptidase superfamily"/>
    <property type="match status" value="1"/>
</dbReference>
<dbReference type="EMBL" id="JACHJT010000001">
    <property type="protein sequence ID" value="MBB4932269.1"/>
    <property type="molecule type" value="Genomic_DNA"/>
</dbReference>
<dbReference type="SUPFAM" id="SSF53092">
    <property type="entry name" value="Creatinase/prolidase N-terminal domain"/>
    <property type="match status" value="1"/>
</dbReference>
<feature type="domain" description="Peptidase M24" evidence="1">
    <location>
        <begin position="192"/>
        <end position="397"/>
    </location>
</feature>
<dbReference type="RefSeq" id="WP_184579591.1">
    <property type="nucleotide sequence ID" value="NZ_JACHJT010000001.1"/>
</dbReference>
<dbReference type="Pfam" id="PF01321">
    <property type="entry name" value="Creatinase_N"/>
    <property type="match status" value="1"/>
</dbReference>
<dbReference type="EC" id="3.4.13.9" evidence="3"/>
<protein>
    <submittedName>
        <fullName evidence="3">Xaa-Pro dipeptidase</fullName>
        <ecNumber evidence="3">3.4.13.9</ecNumber>
    </submittedName>
</protein>
<evidence type="ECO:0000259" key="1">
    <source>
        <dbReference type="Pfam" id="PF00557"/>
    </source>
</evidence>
<dbReference type="PANTHER" id="PTHR46112:SF2">
    <property type="entry name" value="XAA-PRO AMINOPEPTIDASE P-RELATED"/>
    <property type="match status" value="1"/>
</dbReference>
<dbReference type="InterPro" id="IPR036005">
    <property type="entry name" value="Creatinase/aminopeptidase-like"/>
</dbReference>
<proteinExistence type="predicted"/>
<keyword evidence="3" id="KW-0378">Hydrolase</keyword>
<keyword evidence="3" id="KW-0645">Protease</keyword>
<comment type="caution">
    <text evidence="3">The sequence shown here is derived from an EMBL/GenBank/DDBJ whole genome shotgun (WGS) entry which is preliminary data.</text>
</comment>
<dbReference type="InterPro" id="IPR000587">
    <property type="entry name" value="Creatinase_N"/>
</dbReference>
<dbReference type="Gene3D" id="3.40.350.10">
    <property type="entry name" value="Creatinase/prolidase N-terminal domain"/>
    <property type="match status" value="1"/>
</dbReference>
<evidence type="ECO:0000313" key="4">
    <source>
        <dbReference type="Proteomes" id="UP000523007"/>
    </source>
</evidence>
<dbReference type="Pfam" id="PF00557">
    <property type="entry name" value="Peptidase_M24"/>
    <property type="match status" value="1"/>
</dbReference>
<dbReference type="InterPro" id="IPR050659">
    <property type="entry name" value="Peptidase_M24B"/>
</dbReference>
<dbReference type="Proteomes" id="UP000523007">
    <property type="component" value="Unassembled WGS sequence"/>
</dbReference>
<feature type="domain" description="Creatinase N-terminal" evidence="2">
    <location>
        <begin position="49"/>
        <end position="183"/>
    </location>
</feature>
<reference evidence="3 4" key="1">
    <citation type="submission" date="2020-08" db="EMBL/GenBank/DDBJ databases">
        <title>Sequencing the genomes of 1000 actinobacteria strains.</title>
        <authorList>
            <person name="Klenk H.-P."/>
        </authorList>
    </citation>
    <scope>NUCLEOTIDE SEQUENCE [LARGE SCALE GENOMIC DNA]</scope>
    <source>
        <strain evidence="3 4">DSM 102030</strain>
    </source>
</reference>